<dbReference type="Pfam" id="PF03724">
    <property type="entry name" value="META"/>
    <property type="match status" value="1"/>
</dbReference>
<dbReference type="InterPro" id="IPR053147">
    <property type="entry name" value="Hsp_HslJ-like"/>
</dbReference>
<keyword evidence="1" id="KW-0472">Membrane</keyword>
<accession>A0A2M6WU12</accession>
<evidence type="ECO:0000313" key="3">
    <source>
        <dbReference type="EMBL" id="PIT96284.1"/>
    </source>
</evidence>
<evidence type="ECO:0000313" key="4">
    <source>
        <dbReference type="Proteomes" id="UP000228533"/>
    </source>
</evidence>
<organism evidence="3 4">
    <name type="scientific">Candidatus Falkowbacteria bacterium CG10_big_fil_rev_8_21_14_0_10_37_14</name>
    <dbReference type="NCBI Taxonomy" id="1974561"/>
    <lineage>
        <taxon>Bacteria</taxon>
        <taxon>Candidatus Falkowiibacteriota</taxon>
    </lineage>
</organism>
<dbReference type="InterPro" id="IPR038670">
    <property type="entry name" value="HslJ-like_sf"/>
</dbReference>
<keyword evidence="1" id="KW-1133">Transmembrane helix</keyword>
<comment type="caution">
    <text evidence="3">The sequence shown here is derived from an EMBL/GenBank/DDBJ whole genome shotgun (WGS) entry which is preliminary data.</text>
</comment>
<protein>
    <recommendedName>
        <fullName evidence="2">DUF306 domain-containing protein</fullName>
    </recommendedName>
</protein>
<keyword evidence="1" id="KW-0812">Transmembrane</keyword>
<dbReference type="PANTHER" id="PTHR35535:SF2">
    <property type="entry name" value="DUF306 DOMAIN-CONTAINING PROTEIN"/>
    <property type="match status" value="1"/>
</dbReference>
<dbReference type="InterPro" id="IPR005184">
    <property type="entry name" value="DUF306_Meta_HslJ"/>
</dbReference>
<evidence type="ECO:0000256" key="1">
    <source>
        <dbReference type="SAM" id="Phobius"/>
    </source>
</evidence>
<evidence type="ECO:0000259" key="2">
    <source>
        <dbReference type="Pfam" id="PF03724"/>
    </source>
</evidence>
<feature type="transmembrane region" description="Helical" evidence="1">
    <location>
        <begin position="7"/>
        <end position="25"/>
    </location>
</feature>
<reference evidence="4" key="1">
    <citation type="submission" date="2017-09" db="EMBL/GenBank/DDBJ databases">
        <title>Depth-based differentiation of microbial function through sediment-hosted aquifers and enrichment of novel symbionts in the deep terrestrial subsurface.</title>
        <authorList>
            <person name="Probst A.J."/>
            <person name="Ladd B."/>
            <person name="Jarett J.K."/>
            <person name="Geller-Mcgrath D.E."/>
            <person name="Sieber C.M.K."/>
            <person name="Emerson J.B."/>
            <person name="Anantharaman K."/>
            <person name="Thomas B.C."/>
            <person name="Malmstrom R."/>
            <person name="Stieglmeier M."/>
            <person name="Klingl A."/>
            <person name="Woyke T."/>
            <person name="Ryan C.M."/>
            <person name="Banfield J.F."/>
        </authorList>
    </citation>
    <scope>NUCLEOTIDE SEQUENCE [LARGE SCALE GENOMIC DNA]</scope>
</reference>
<proteinExistence type="predicted"/>
<sequence length="183" mass="20518">MENKKCWIWAVIFAVVIIGGFYLIVSNQLKQISQITVYDGLDVVFSEPINNDNLKINLIGDWQLQDWTQIKDDTDLSKLKITLSFEADKFTAKICNRASGNYTINQNVLIASGAMTEMACENEDLMNVEGALMKALSNGMKIEIKSNLLVLSNNETGDRFVFEDLAKNEVETEKAVEGTENPQ</sequence>
<dbReference type="AlphaFoldDB" id="A0A2M6WU12"/>
<dbReference type="PANTHER" id="PTHR35535">
    <property type="entry name" value="HEAT SHOCK PROTEIN HSLJ"/>
    <property type="match status" value="1"/>
</dbReference>
<name>A0A2M6WU12_9BACT</name>
<dbReference type="EMBL" id="PFAM01000008">
    <property type="protein sequence ID" value="PIT96284.1"/>
    <property type="molecule type" value="Genomic_DNA"/>
</dbReference>
<dbReference type="Proteomes" id="UP000228533">
    <property type="component" value="Unassembled WGS sequence"/>
</dbReference>
<feature type="domain" description="DUF306" evidence="2">
    <location>
        <begin position="60"/>
        <end position="162"/>
    </location>
</feature>
<dbReference type="Gene3D" id="2.40.128.270">
    <property type="match status" value="1"/>
</dbReference>
<gene>
    <name evidence="3" type="ORF">COT94_01165</name>
</gene>